<evidence type="ECO:0008006" key="5">
    <source>
        <dbReference type="Google" id="ProtNLM"/>
    </source>
</evidence>
<organism evidence="3 4">
    <name type="scientific">Dipteronia sinensis</name>
    <dbReference type="NCBI Taxonomy" id="43782"/>
    <lineage>
        <taxon>Eukaryota</taxon>
        <taxon>Viridiplantae</taxon>
        <taxon>Streptophyta</taxon>
        <taxon>Embryophyta</taxon>
        <taxon>Tracheophyta</taxon>
        <taxon>Spermatophyta</taxon>
        <taxon>Magnoliopsida</taxon>
        <taxon>eudicotyledons</taxon>
        <taxon>Gunneridae</taxon>
        <taxon>Pentapetalae</taxon>
        <taxon>rosids</taxon>
        <taxon>malvids</taxon>
        <taxon>Sapindales</taxon>
        <taxon>Sapindaceae</taxon>
        <taxon>Hippocastanoideae</taxon>
        <taxon>Acereae</taxon>
        <taxon>Dipteronia</taxon>
    </lineage>
</organism>
<dbReference type="SUPFAM" id="SSF53098">
    <property type="entry name" value="Ribonuclease H-like"/>
    <property type="match status" value="1"/>
</dbReference>
<feature type="domain" description="Reverse transcriptase zinc-binding" evidence="2">
    <location>
        <begin position="128"/>
        <end position="194"/>
    </location>
</feature>
<dbReference type="GO" id="GO:0003676">
    <property type="term" value="F:nucleic acid binding"/>
    <property type="evidence" value="ECO:0007669"/>
    <property type="project" value="InterPro"/>
</dbReference>
<dbReference type="InterPro" id="IPR044730">
    <property type="entry name" value="RNase_H-like_dom_plant"/>
</dbReference>
<dbReference type="EMBL" id="JANJYJ010000001">
    <property type="protein sequence ID" value="KAK3229474.1"/>
    <property type="molecule type" value="Genomic_DNA"/>
</dbReference>
<evidence type="ECO:0000259" key="1">
    <source>
        <dbReference type="Pfam" id="PF13456"/>
    </source>
</evidence>
<dbReference type="Gene3D" id="3.30.420.10">
    <property type="entry name" value="Ribonuclease H-like superfamily/Ribonuclease H"/>
    <property type="match status" value="1"/>
</dbReference>
<dbReference type="InterPro" id="IPR026960">
    <property type="entry name" value="RVT-Znf"/>
</dbReference>
<dbReference type="AlphaFoldDB" id="A0AAE0B5F9"/>
<dbReference type="Proteomes" id="UP001281410">
    <property type="component" value="Unassembled WGS sequence"/>
</dbReference>
<feature type="domain" description="RNase H type-1" evidence="1">
    <location>
        <begin position="282"/>
        <end position="345"/>
    </location>
</feature>
<evidence type="ECO:0000313" key="3">
    <source>
        <dbReference type="EMBL" id="KAK3229474.1"/>
    </source>
</evidence>
<protein>
    <recommendedName>
        <fullName evidence="5">Reverse transcriptase zinc-binding domain-containing protein</fullName>
    </recommendedName>
</protein>
<evidence type="ECO:0000313" key="4">
    <source>
        <dbReference type="Proteomes" id="UP001281410"/>
    </source>
</evidence>
<gene>
    <name evidence="3" type="ORF">Dsin_001355</name>
</gene>
<dbReference type="Pfam" id="PF13456">
    <property type="entry name" value="RVT_3"/>
    <property type="match status" value="1"/>
</dbReference>
<comment type="caution">
    <text evidence="3">The sequence shown here is derived from an EMBL/GenBank/DDBJ whole genome shotgun (WGS) entry which is preliminary data.</text>
</comment>
<dbReference type="InterPro" id="IPR036397">
    <property type="entry name" value="RNaseH_sf"/>
</dbReference>
<dbReference type="GO" id="GO:0004523">
    <property type="term" value="F:RNA-DNA hybrid ribonuclease activity"/>
    <property type="evidence" value="ECO:0007669"/>
    <property type="project" value="InterPro"/>
</dbReference>
<dbReference type="CDD" id="cd06222">
    <property type="entry name" value="RNase_H_like"/>
    <property type="match status" value="1"/>
</dbReference>
<dbReference type="InterPro" id="IPR002156">
    <property type="entry name" value="RNaseH_domain"/>
</dbReference>
<proteinExistence type="predicted"/>
<reference evidence="3" key="1">
    <citation type="journal article" date="2023" name="Plant J.">
        <title>Genome sequences and population genomics provide insights into the demographic history, inbreeding, and mutation load of two 'living fossil' tree species of Dipteronia.</title>
        <authorList>
            <person name="Feng Y."/>
            <person name="Comes H.P."/>
            <person name="Chen J."/>
            <person name="Zhu S."/>
            <person name="Lu R."/>
            <person name="Zhang X."/>
            <person name="Li P."/>
            <person name="Qiu J."/>
            <person name="Olsen K.M."/>
            <person name="Qiu Y."/>
        </authorList>
    </citation>
    <scope>NUCLEOTIDE SEQUENCE</scope>
    <source>
        <strain evidence="3">NBL</strain>
    </source>
</reference>
<dbReference type="Pfam" id="PF13966">
    <property type="entry name" value="zf-RVT"/>
    <property type="match status" value="1"/>
</dbReference>
<keyword evidence="4" id="KW-1185">Reference proteome</keyword>
<accession>A0AAE0B5F9</accession>
<name>A0AAE0B5F9_9ROSI</name>
<evidence type="ECO:0000259" key="2">
    <source>
        <dbReference type="Pfam" id="PF13966"/>
    </source>
</evidence>
<sequence length="373" mass="43510">MSSLKSFNEFIVKAKVLDILMQGLNFTWSNNKEKSLWVKLDRFSLSPTMLSWYPKLSQQCLHRNISDHSVVAICEPKLDWGSTPFRFFNHWMEDKEMIADAIKGWNEFEIRKMIPDTVAWSFCPNGMFSVQSFCKCLDSDGRDNHLNSSLIWNNYFPHKVEIFVWNLLKERVLVKEALVQFMMDLSSNMSCPLYVWESRNFRLFKDMAVSIVNALDLVKFRVGWWYKHHEHGSVEPISSILLNIRDLYVDKRKYKPHQKGVWFPFCVNRALELCVTKSDLMGRDIVIISDSKMAVSWVNNRDDFRSLKHIDLIYDIKGFIKVLGGISVVFNQRHTNSFADNLAKMGSSRIEVGREWGDLRPGLLFCSCEVSCV</sequence>
<dbReference type="InterPro" id="IPR012337">
    <property type="entry name" value="RNaseH-like_sf"/>
</dbReference>